<reference evidence="2" key="1">
    <citation type="journal article" date="2010" name="Science">
        <title>Plasticity of animal genome architecture unmasked by rapid evolution of a pelagic tunicate.</title>
        <authorList>
            <person name="Denoeud F."/>
            <person name="Henriet S."/>
            <person name="Mungpakdee S."/>
            <person name="Aury J.M."/>
            <person name="Da Silva C."/>
            <person name="Brinkmann H."/>
            <person name="Mikhaleva J."/>
            <person name="Olsen L.C."/>
            <person name="Jubin C."/>
            <person name="Canestro C."/>
            <person name="Bouquet J.M."/>
            <person name="Danks G."/>
            <person name="Poulain J."/>
            <person name="Campsteijn C."/>
            <person name="Adamski M."/>
            <person name="Cross I."/>
            <person name="Yadetie F."/>
            <person name="Muffato M."/>
            <person name="Louis A."/>
            <person name="Butcher S."/>
            <person name="Tsagkogeorga G."/>
            <person name="Konrad A."/>
            <person name="Singh S."/>
            <person name="Jensen M.F."/>
            <person name="Cong E.H."/>
            <person name="Eikeseth-Otteraa H."/>
            <person name="Noel B."/>
            <person name="Anthouard V."/>
            <person name="Porcel B.M."/>
            <person name="Kachouri-Lafond R."/>
            <person name="Nishino A."/>
            <person name="Ugolini M."/>
            <person name="Chourrout P."/>
            <person name="Nishida H."/>
            <person name="Aasland R."/>
            <person name="Huzurbazar S."/>
            <person name="Westhof E."/>
            <person name="Delsuc F."/>
            <person name="Lehrach H."/>
            <person name="Reinhardt R."/>
            <person name="Weissenbach J."/>
            <person name="Roy S.W."/>
            <person name="Artiguenave F."/>
            <person name="Postlethwait J.H."/>
            <person name="Manak J.R."/>
            <person name="Thompson E.M."/>
            <person name="Jaillon O."/>
            <person name="Du Pasquier L."/>
            <person name="Boudinot P."/>
            <person name="Liberles D.A."/>
            <person name="Volff J.N."/>
            <person name="Philippe H."/>
            <person name="Lenhard B."/>
            <person name="Roest Crollius H."/>
            <person name="Wincker P."/>
            <person name="Chourrout D."/>
        </authorList>
    </citation>
    <scope>NUCLEOTIDE SEQUENCE [LARGE SCALE GENOMIC DNA]</scope>
</reference>
<sequence>ARCPYEILGVSDFATNKDIQSTFDNIKQAFDTKKEAYELLSDADKQRAYDHQKANDKKLKRKIEQLEKELECEKKSCIEDEKKGRIKDDKELAVIRIGHKDRNAFWRLCKREPTRSTKRDGGDATTDKI</sequence>
<feature type="non-terminal residue" evidence="2">
    <location>
        <position position="1"/>
    </location>
</feature>
<evidence type="ECO:0000256" key="1">
    <source>
        <dbReference type="SAM" id="Coils"/>
    </source>
</evidence>
<organism evidence="2">
    <name type="scientific">Oikopleura dioica</name>
    <name type="common">Tunicate</name>
    <dbReference type="NCBI Taxonomy" id="34765"/>
    <lineage>
        <taxon>Eukaryota</taxon>
        <taxon>Metazoa</taxon>
        <taxon>Chordata</taxon>
        <taxon>Tunicata</taxon>
        <taxon>Appendicularia</taxon>
        <taxon>Copelata</taxon>
        <taxon>Oikopleuridae</taxon>
        <taxon>Oikopleura</taxon>
    </lineage>
</organism>
<accession>E4Z6E7</accession>
<dbReference type="EMBL" id="FN658045">
    <property type="protein sequence ID" value="CBY43275.1"/>
    <property type="molecule type" value="Genomic_DNA"/>
</dbReference>
<dbReference type="InterPro" id="IPR036869">
    <property type="entry name" value="J_dom_sf"/>
</dbReference>
<protein>
    <recommendedName>
        <fullName evidence="3">J domain-containing protein</fullName>
    </recommendedName>
</protein>
<feature type="coiled-coil region" evidence="1">
    <location>
        <begin position="49"/>
        <end position="83"/>
    </location>
</feature>
<gene>
    <name evidence="2" type="ORF">GSOID_T00027859001</name>
</gene>
<dbReference type="SUPFAM" id="SSF46565">
    <property type="entry name" value="Chaperone J-domain"/>
    <property type="match status" value="1"/>
</dbReference>
<evidence type="ECO:0008006" key="3">
    <source>
        <dbReference type="Google" id="ProtNLM"/>
    </source>
</evidence>
<dbReference type="AlphaFoldDB" id="E4Z6E7"/>
<name>E4Z6E7_OIKDI</name>
<keyword evidence="1" id="KW-0175">Coiled coil</keyword>
<dbReference type="Proteomes" id="UP000011014">
    <property type="component" value="Unassembled WGS sequence"/>
</dbReference>
<proteinExistence type="predicted"/>
<evidence type="ECO:0000313" key="2">
    <source>
        <dbReference type="EMBL" id="CBY43275.1"/>
    </source>
</evidence>